<dbReference type="Proteomes" id="UP001163046">
    <property type="component" value="Unassembled WGS sequence"/>
</dbReference>
<accession>A0A9W9Z084</accession>
<organism evidence="1 2">
    <name type="scientific">Desmophyllum pertusum</name>
    <dbReference type="NCBI Taxonomy" id="174260"/>
    <lineage>
        <taxon>Eukaryota</taxon>
        <taxon>Metazoa</taxon>
        <taxon>Cnidaria</taxon>
        <taxon>Anthozoa</taxon>
        <taxon>Hexacorallia</taxon>
        <taxon>Scleractinia</taxon>
        <taxon>Caryophylliina</taxon>
        <taxon>Caryophylliidae</taxon>
        <taxon>Desmophyllum</taxon>
    </lineage>
</organism>
<protein>
    <submittedName>
        <fullName evidence="1">Uncharacterized protein</fullName>
    </submittedName>
</protein>
<dbReference type="AlphaFoldDB" id="A0A9W9Z084"/>
<name>A0A9W9Z084_9CNID</name>
<gene>
    <name evidence="1" type="ORF">OS493_029799</name>
</gene>
<proteinExistence type="predicted"/>
<evidence type="ECO:0000313" key="2">
    <source>
        <dbReference type="Proteomes" id="UP001163046"/>
    </source>
</evidence>
<sequence>MRLPMAESDSNDLHSASSMEDILNSLRLKLSDFCDSRDSSPKPDFKHILDEISDWVKEEKKIKEKPKHIFEDVGKVLLVTINSIEKFKSQDPLEITRGVLDIISTVGNLVGGPYGTIIGTICSVIGAILTKSKPKQPSVVDQLAKVVHDELVHFNKRLQDQKYDGLRRRVSDQKTQLLVMKPGEKLDDPNLWNDYVQFMGELSNRFESPLPFKYEDNLTAKDPDVADFVTAVVTYCEAYSCFMALLTAAKGTFAALGNEYKDDEDAVDRKISCQRENTKEKLSSYRRRNT</sequence>
<dbReference type="OrthoDB" id="10479185at2759"/>
<dbReference type="EMBL" id="MU826856">
    <property type="protein sequence ID" value="KAJ7370809.1"/>
    <property type="molecule type" value="Genomic_DNA"/>
</dbReference>
<keyword evidence="2" id="KW-1185">Reference proteome</keyword>
<reference evidence="1" key="1">
    <citation type="submission" date="2023-01" db="EMBL/GenBank/DDBJ databases">
        <title>Genome assembly of the deep-sea coral Lophelia pertusa.</title>
        <authorList>
            <person name="Herrera S."/>
            <person name="Cordes E."/>
        </authorList>
    </citation>
    <scope>NUCLEOTIDE SEQUENCE</scope>
    <source>
        <strain evidence="1">USNM1676648</strain>
        <tissue evidence="1">Polyp</tissue>
    </source>
</reference>
<evidence type="ECO:0000313" key="1">
    <source>
        <dbReference type="EMBL" id="KAJ7370809.1"/>
    </source>
</evidence>
<comment type="caution">
    <text evidence="1">The sequence shown here is derived from an EMBL/GenBank/DDBJ whole genome shotgun (WGS) entry which is preliminary data.</text>
</comment>